<evidence type="ECO:0000256" key="1">
    <source>
        <dbReference type="SAM" id="MobiDB-lite"/>
    </source>
</evidence>
<evidence type="ECO:0000313" key="2">
    <source>
        <dbReference type="EMBL" id="KAE9028331.1"/>
    </source>
</evidence>
<accession>A0A6A3M7W1</accession>
<gene>
    <name evidence="2" type="ORF">PR002_g10430</name>
</gene>
<dbReference type="EMBL" id="QXFU01000590">
    <property type="protein sequence ID" value="KAE9028331.1"/>
    <property type="molecule type" value="Genomic_DNA"/>
</dbReference>
<name>A0A6A3M7W1_9STRA</name>
<feature type="region of interest" description="Disordered" evidence="1">
    <location>
        <begin position="1"/>
        <end position="45"/>
    </location>
</feature>
<reference evidence="2 3" key="1">
    <citation type="submission" date="2018-09" db="EMBL/GenBank/DDBJ databases">
        <title>Genomic investigation of the strawberry pathogen Phytophthora fragariae indicates pathogenicity is determined by transcriptional variation in three key races.</title>
        <authorList>
            <person name="Adams T.M."/>
            <person name="Armitage A.D."/>
            <person name="Sobczyk M.K."/>
            <person name="Bates H.J."/>
            <person name="Dunwell J.M."/>
            <person name="Nellist C.F."/>
            <person name="Harrison R.J."/>
        </authorList>
    </citation>
    <scope>NUCLEOTIDE SEQUENCE [LARGE SCALE GENOMIC DNA]</scope>
    <source>
        <strain evidence="2 3">SCRP324</strain>
    </source>
</reference>
<dbReference type="Proteomes" id="UP000435112">
    <property type="component" value="Unassembled WGS sequence"/>
</dbReference>
<sequence length="91" mass="9810">MSDLPGFPSSQIPSAKDEEGEPSGCDSDYEDESAGAAPTTQDPGSLRKMLHRMIALLLTIVMTTKELVRTVKLQSTVLTTLSTTTQIPLMK</sequence>
<evidence type="ECO:0000313" key="3">
    <source>
        <dbReference type="Proteomes" id="UP000435112"/>
    </source>
</evidence>
<comment type="caution">
    <text evidence="2">The sequence shown here is derived from an EMBL/GenBank/DDBJ whole genome shotgun (WGS) entry which is preliminary data.</text>
</comment>
<dbReference type="AlphaFoldDB" id="A0A6A3M7W1"/>
<proteinExistence type="predicted"/>
<protein>
    <submittedName>
        <fullName evidence="2">Uncharacterized protein</fullName>
    </submittedName>
</protein>
<organism evidence="2 3">
    <name type="scientific">Phytophthora rubi</name>
    <dbReference type="NCBI Taxonomy" id="129364"/>
    <lineage>
        <taxon>Eukaryota</taxon>
        <taxon>Sar</taxon>
        <taxon>Stramenopiles</taxon>
        <taxon>Oomycota</taxon>
        <taxon>Peronosporomycetes</taxon>
        <taxon>Peronosporales</taxon>
        <taxon>Peronosporaceae</taxon>
        <taxon>Phytophthora</taxon>
    </lineage>
</organism>